<dbReference type="RefSeq" id="WP_147663743.1">
    <property type="nucleotide sequence ID" value="NZ_CP042905.2"/>
</dbReference>
<evidence type="ECO:0000313" key="2">
    <source>
        <dbReference type="EMBL" id="QEE16813.1"/>
    </source>
</evidence>
<name>A0A5B9DDI0_9ARCH</name>
<dbReference type="Gene3D" id="3.30.2310.20">
    <property type="entry name" value="RelE-like"/>
    <property type="match status" value="1"/>
</dbReference>
<protein>
    <submittedName>
        <fullName evidence="2">Type II toxin-antitoxin system RelE/ParE family toxin</fullName>
    </submittedName>
</protein>
<dbReference type="InterPro" id="IPR007712">
    <property type="entry name" value="RelE/ParE_toxin"/>
</dbReference>
<keyword evidence="1" id="KW-1277">Toxin-antitoxin system</keyword>
<sequence length="86" mass="10403">MSWKIRIPRKWENFISNLDEINQTAVIRVLDEIQLNPYENDGNVKKYLPNKVFKRRAGDYRILYTISKKIKIIDIIKIGHRRNVYK</sequence>
<dbReference type="AlphaFoldDB" id="A0A5B9DDI0"/>
<dbReference type="GeneID" id="41330625"/>
<keyword evidence="3" id="KW-1185">Reference proteome</keyword>
<accession>A0A5B9DDI0</accession>
<proteinExistence type="predicted"/>
<reference evidence="2 3" key="1">
    <citation type="journal article" date="2020" name="Nature">
        <title>Isolation of an archaeon at the prokaryote-eukaryote interface.</title>
        <authorList>
            <person name="Imachi H."/>
            <person name="Nobu M.K."/>
            <person name="Nakahara N."/>
            <person name="Morono Y."/>
            <person name="Ogawara M."/>
            <person name="Takaki Y."/>
            <person name="Takano Y."/>
            <person name="Uematsu K."/>
            <person name="Ikuta T."/>
            <person name="Ito M."/>
            <person name="Matsui Y."/>
            <person name="Miyazaki M."/>
            <person name="Murata K."/>
            <person name="Saito Y."/>
            <person name="Sakai S."/>
            <person name="Song C."/>
            <person name="Tasumi E."/>
            <person name="Yamanaka Y."/>
            <person name="Yamaguchi T."/>
            <person name="Kamagata Y."/>
            <person name="Tamaki H."/>
            <person name="Takai K."/>
        </authorList>
    </citation>
    <scope>NUCLEOTIDE SEQUENCE [LARGE SCALE GENOMIC DNA]</scope>
    <source>
        <strain evidence="2 3">MK-D1</strain>
    </source>
</reference>
<dbReference type="EMBL" id="CP042905">
    <property type="protein sequence ID" value="QEE16813.1"/>
    <property type="molecule type" value="Genomic_DNA"/>
</dbReference>
<dbReference type="Pfam" id="PF05016">
    <property type="entry name" value="ParE_toxin"/>
    <property type="match status" value="1"/>
</dbReference>
<evidence type="ECO:0000313" key="3">
    <source>
        <dbReference type="Proteomes" id="UP000321408"/>
    </source>
</evidence>
<evidence type="ECO:0000256" key="1">
    <source>
        <dbReference type="ARBA" id="ARBA00022649"/>
    </source>
</evidence>
<reference evidence="2 3" key="2">
    <citation type="journal article" date="2024" name="Int. J. Syst. Evol. Microbiol.">
        <title>Promethearchaeum syntrophicum gen. nov., sp. nov., an anaerobic, obligately syntrophic archaeon, the first isolate of the lineage 'Asgard' archaea, and proposal of the new archaeal phylum Promethearchaeota phyl. nov. and kingdom Promethearchaeati regn. nov.</title>
        <authorList>
            <person name="Imachi H."/>
            <person name="Nobu M.K."/>
            <person name="Kato S."/>
            <person name="Takaki Y."/>
            <person name="Miyazaki M."/>
            <person name="Miyata M."/>
            <person name="Ogawara M."/>
            <person name="Saito Y."/>
            <person name="Sakai S."/>
            <person name="Tahara Y.O."/>
            <person name="Takano Y."/>
            <person name="Tasumi E."/>
            <person name="Uematsu K."/>
            <person name="Yoshimura T."/>
            <person name="Itoh T."/>
            <person name="Ohkuma M."/>
            <person name="Takai K."/>
        </authorList>
    </citation>
    <scope>NUCLEOTIDE SEQUENCE [LARGE SCALE GENOMIC DNA]</scope>
    <source>
        <strain evidence="2 3">MK-D1</strain>
    </source>
</reference>
<organism evidence="2 3">
    <name type="scientific">Promethearchaeum syntrophicum</name>
    <dbReference type="NCBI Taxonomy" id="2594042"/>
    <lineage>
        <taxon>Archaea</taxon>
        <taxon>Promethearchaeati</taxon>
        <taxon>Promethearchaeota</taxon>
        <taxon>Promethearchaeia</taxon>
        <taxon>Promethearchaeales</taxon>
        <taxon>Promethearchaeaceae</taxon>
        <taxon>Promethearchaeum</taxon>
    </lineage>
</organism>
<gene>
    <name evidence="2" type="ORF">DSAG12_02643</name>
</gene>
<dbReference type="InterPro" id="IPR035093">
    <property type="entry name" value="RelE/ParE_toxin_dom_sf"/>
</dbReference>
<dbReference type="Proteomes" id="UP000321408">
    <property type="component" value="Chromosome"/>
</dbReference>
<dbReference type="SUPFAM" id="SSF143011">
    <property type="entry name" value="RelE-like"/>
    <property type="match status" value="1"/>
</dbReference>
<dbReference type="KEGG" id="psyt:DSAG12_02643"/>